<organism evidence="1 2">
    <name type="scientific">Endozoicomonas elysicola</name>
    <dbReference type="NCBI Taxonomy" id="305900"/>
    <lineage>
        <taxon>Bacteria</taxon>
        <taxon>Pseudomonadati</taxon>
        <taxon>Pseudomonadota</taxon>
        <taxon>Gammaproteobacteria</taxon>
        <taxon>Oceanospirillales</taxon>
        <taxon>Endozoicomonadaceae</taxon>
        <taxon>Endozoicomonas</taxon>
    </lineage>
</organism>
<keyword evidence="2" id="KW-1185">Reference proteome</keyword>
<gene>
    <name evidence="1" type="ORF">GV64_00550</name>
</gene>
<dbReference type="AlphaFoldDB" id="A0A081K5J6"/>
<dbReference type="InterPro" id="IPR036134">
    <property type="entry name" value="Crypto/Photolyase_FAD-like_sf"/>
</dbReference>
<dbReference type="Gene3D" id="1.10.579.10">
    <property type="entry name" value="DNA Cyclobutane Dipyrimidine Photolyase, subunit A, domain 3"/>
    <property type="match status" value="1"/>
</dbReference>
<dbReference type="Gene3D" id="1.25.40.80">
    <property type="match status" value="1"/>
</dbReference>
<evidence type="ECO:0000313" key="1">
    <source>
        <dbReference type="EMBL" id="KEI69422.1"/>
    </source>
</evidence>
<protein>
    <submittedName>
        <fullName evidence="1">Deoxyribodipyrimidine photolyase</fullName>
    </submittedName>
</protein>
<comment type="caution">
    <text evidence="1">The sequence shown here is derived from an EMBL/GenBank/DDBJ whole genome shotgun (WGS) entry which is preliminary data.</text>
</comment>
<dbReference type="Proteomes" id="UP000027997">
    <property type="component" value="Unassembled WGS sequence"/>
</dbReference>
<accession>A0A081K5J6</accession>
<dbReference type="GO" id="GO:0016829">
    <property type="term" value="F:lyase activity"/>
    <property type="evidence" value="ECO:0007669"/>
    <property type="project" value="UniProtKB-KW"/>
</dbReference>
<dbReference type="STRING" id="305900.GV64_00550"/>
<keyword evidence="1" id="KW-0456">Lyase</keyword>
<dbReference type="InterPro" id="IPR052551">
    <property type="entry name" value="UV-DNA_repair_photolyase"/>
</dbReference>
<dbReference type="InterPro" id="IPR014729">
    <property type="entry name" value="Rossmann-like_a/b/a_fold"/>
</dbReference>
<reference evidence="1 2" key="1">
    <citation type="submission" date="2014-06" db="EMBL/GenBank/DDBJ databases">
        <title>Whole Genome Sequences of Three Symbiotic Endozoicomonas Bacteria.</title>
        <authorList>
            <person name="Neave M.J."/>
            <person name="Apprill A."/>
            <person name="Voolstra C.R."/>
        </authorList>
    </citation>
    <scope>NUCLEOTIDE SEQUENCE [LARGE SCALE GENOMIC DNA]</scope>
    <source>
        <strain evidence="1 2">DSM 22380</strain>
    </source>
</reference>
<dbReference type="InterPro" id="IPR007357">
    <property type="entry name" value="PhrB-like"/>
</dbReference>
<dbReference type="Pfam" id="PF04244">
    <property type="entry name" value="DPRP"/>
    <property type="match status" value="1"/>
</dbReference>
<sequence>MKKNKHYSTLRLILGDQLNARHSWFSKQDDECVYVIAELLQETGYVKHHVQKICGFFLAMEQFAMALQKAGHQVLHLTLDETRDFKDLPSLITHLCQQYSIICFEYQRPDEYRLLEQLRDFEVDKSFKKTISKKEWDTEHFLVPFDELAKRFKPGKPGRMETFYRKMRQQHNVLMCDDQPEGGQWNYDAENRAKLKAADLEKIPEPLVFASSTSSVLERLKRHNVQSFGEIGTHLLWPITRQQSLKLLNYFCTHCLPRFGQFQDAMTANSDHQWSLYHSRISFALNTKMLHPKQVIDKAIKAWQENPDAISLAQIEGFVRQILGWREYIRGVYWSNMPDYESLNFLKAEKDLPEWFWTGQTQMSCMHHAITQSLQYAYAHHIQRLMITGNFCLLAGIDPDQVDQWYLGIYIDAIQWVELPNTRGMSQYADGGMVASKPYAGSGNYVHKMSDYCGGCVYNVKEKEGESACPLNSLYWHFMEKHRELLHKNPRTALVYKGWDKKMLADRNAILKRAKWCVNNLNSL</sequence>
<name>A0A081K5J6_9GAMM</name>
<dbReference type="Gene3D" id="1.10.10.1710">
    <property type="entry name" value="Deoxyribodipyrimidine photolyase-related"/>
    <property type="match status" value="1"/>
</dbReference>
<dbReference type="eggNOG" id="COG3046">
    <property type="taxonomic scope" value="Bacteria"/>
</dbReference>
<dbReference type="PANTHER" id="PTHR38657">
    <property type="entry name" value="SLR1343 PROTEIN"/>
    <property type="match status" value="1"/>
</dbReference>
<dbReference type="EMBL" id="JOJP01000001">
    <property type="protein sequence ID" value="KEI69422.1"/>
    <property type="molecule type" value="Genomic_DNA"/>
</dbReference>
<dbReference type="PANTHER" id="PTHR38657:SF1">
    <property type="entry name" value="SLR1343 PROTEIN"/>
    <property type="match status" value="1"/>
</dbReference>
<evidence type="ECO:0000313" key="2">
    <source>
        <dbReference type="Proteomes" id="UP000027997"/>
    </source>
</evidence>
<dbReference type="SUPFAM" id="SSF48173">
    <property type="entry name" value="Cryptochrome/photolyase FAD-binding domain"/>
    <property type="match status" value="1"/>
</dbReference>
<proteinExistence type="predicted"/>
<dbReference type="RefSeq" id="WP_020582499.1">
    <property type="nucleotide sequence ID" value="NZ_JOJP01000001.1"/>
</dbReference>
<dbReference type="Gene3D" id="3.40.50.620">
    <property type="entry name" value="HUPs"/>
    <property type="match status" value="1"/>
</dbReference>